<protein>
    <recommendedName>
        <fullName evidence="2">Lipid/polyisoprenoid-binding YceI-like domain-containing protein</fullName>
    </recommendedName>
</protein>
<dbReference type="Proteomes" id="UP000474957">
    <property type="component" value="Unassembled WGS sequence"/>
</dbReference>
<dbReference type="InterPro" id="IPR007372">
    <property type="entry name" value="Lipid/polyisoprenoid-bd_YceI"/>
</dbReference>
<dbReference type="PANTHER" id="PTHR34406">
    <property type="entry name" value="PROTEIN YCEI"/>
    <property type="match status" value="1"/>
</dbReference>
<dbReference type="SMART" id="SM00867">
    <property type="entry name" value="YceI"/>
    <property type="match status" value="1"/>
</dbReference>
<dbReference type="Pfam" id="PF04264">
    <property type="entry name" value="YceI"/>
    <property type="match status" value="1"/>
</dbReference>
<gene>
    <name evidence="3" type="ORF">GE300_00670</name>
</gene>
<keyword evidence="4" id="KW-1185">Reference proteome</keyword>
<sequence>MRVLPLLILLFFLPPAAAPGATWEIVPGATRVEVDVHWLGRVVTLRFDRLWGSIAFDRQRPDRARARITVDARRVSTGLAVVDAFVRGPDYLNVETYPTIGFRLDRLVRTSQSTADVLGQLTLFGITRPISLQAQVFRYGPTPGAPDRFDAGFDLTGAVDRRAFGHTTGLPQIDATLPIRIRLLMRSV</sequence>
<reference evidence="3 4" key="1">
    <citation type="submission" date="2019-10" db="EMBL/GenBank/DDBJ databases">
        <title>Cognatihalovulum marinum gen. nov. sp. nov., a new member of the family Rhodobacteraceae isolated from deep seawater of the Northwest Indian Ocean.</title>
        <authorList>
            <person name="Ruan C."/>
            <person name="Wang J."/>
            <person name="Zheng X."/>
            <person name="Song L."/>
            <person name="Zhu Y."/>
            <person name="Huang Y."/>
            <person name="Lu Z."/>
            <person name="Du W."/>
            <person name="Huang L."/>
            <person name="Dai X."/>
        </authorList>
    </citation>
    <scope>NUCLEOTIDE SEQUENCE [LARGE SCALE GENOMIC DNA]</scope>
    <source>
        <strain evidence="3 4">2CG4</strain>
    </source>
</reference>
<organism evidence="3 4">
    <name type="scientific">Halovulum marinum</name>
    <dbReference type="NCBI Taxonomy" id="2662447"/>
    <lineage>
        <taxon>Bacteria</taxon>
        <taxon>Pseudomonadati</taxon>
        <taxon>Pseudomonadota</taxon>
        <taxon>Alphaproteobacteria</taxon>
        <taxon>Rhodobacterales</taxon>
        <taxon>Paracoccaceae</taxon>
        <taxon>Halovulum</taxon>
    </lineage>
</organism>
<dbReference type="Gene3D" id="2.40.128.110">
    <property type="entry name" value="Lipid/polyisoprenoid-binding, YceI-like"/>
    <property type="match status" value="1"/>
</dbReference>
<feature type="signal peptide" evidence="1">
    <location>
        <begin position="1"/>
        <end position="17"/>
    </location>
</feature>
<evidence type="ECO:0000313" key="3">
    <source>
        <dbReference type="EMBL" id="MSU88125.1"/>
    </source>
</evidence>
<name>A0A6L5YWB1_9RHOB</name>
<dbReference type="EMBL" id="WIND01000001">
    <property type="protein sequence ID" value="MSU88125.1"/>
    <property type="molecule type" value="Genomic_DNA"/>
</dbReference>
<evidence type="ECO:0000313" key="4">
    <source>
        <dbReference type="Proteomes" id="UP000474957"/>
    </source>
</evidence>
<feature type="domain" description="Lipid/polyisoprenoid-binding YceI-like" evidence="2">
    <location>
        <begin position="22"/>
        <end position="186"/>
    </location>
</feature>
<proteinExistence type="predicted"/>
<keyword evidence="1" id="KW-0732">Signal</keyword>
<dbReference type="RefSeq" id="WP_154443898.1">
    <property type="nucleotide sequence ID" value="NZ_WIND01000001.1"/>
</dbReference>
<comment type="caution">
    <text evidence="3">The sequence shown here is derived from an EMBL/GenBank/DDBJ whole genome shotgun (WGS) entry which is preliminary data.</text>
</comment>
<feature type="chain" id="PRO_5026884620" description="Lipid/polyisoprenoid-binding YceI-like domain-containing protein" evidence="1">
    <location>
        <begin position="18"/>
        <end position="188"/>
    </location>
</feature>
<evidence type="ECO:0000259" key="2">
    <source>
        <dbReference type="SMART" id="SM00867"/>
    </source>
</evidence>
<evidence type="ECO:0000256" key="1">
    <source>
        <dbReference type="SAM" id="SignalP"/>
    </source>
</evidence>
<dbReference type="InterPro" id="IPR036761">
    <property type="entry name" value="TTHA0802/YceI-like_sf"/>
</dbReference>
<dbReference type="SUPFAM" id="SSF101874">
    <property type="entry name" value="YceI-like"/>
    <property type="match status" value="1"/>
</dbReference>
<dbReference type="AlphaFoldDB" id="A0A6L5YWB1"/>
<dbReference type="PANTHER" id="PTHR34406:SF1">
    <property type="entry name" value="PROTEIN YCEI"/>
    <property type="match status" value="1"/>
</dbReference>
<accession>A0A6L5YWB1</accession>